<dbReference type="NCBIfam" id="TIGR00449">
    <property type="entry name" value="tgt_general"/>
    <property type="match status" value="1"/>
</dbReference>
<dbReference type="FunFam" id="3.20.20.105:FF:000001">
    <property type="entry name" value="Queuine tRNA-ribosyltransferase"/>
    <property type="match status" value="1"/>
</dbReference>
<reference evidence="11 12" key="1">
    <citation type="submission" date="2019-06" db="EMBL/GenBank/DDBJ databases">
        <authorList>
            <person name="Livingstone P."/>
            <person name="Whitworth D."/>
        </authorList>
    </citation>
    <scope>NUCLEOTIDE SEQUENCE [LARGE SCALE GENOMIC DNA]</scope>
    <source>
        <strain evidence="11 12">AM401</strain>
    </source>
</reference>
<evidence type="ECO:0000256" key="6">
    <source>
        <dbReference type="ARBA" id="ARBA00022785"/>
    </source>
</evidence>
<keyword evidence="4 9" id="KW-0819">tRNA processing</keyword>
<comment type="cofactor">
    <cofactor evidence="9">
        <name>Zn(2+)</name>
        <dbReference type="ChEBI" id="CHEBI:29105"/>
    </cofactor>
    <text evidence="9">Binds 1 zinc ion per subunit.</text>
</comment>
<accession>A0A540X1A7</accession>
<keyword evidence="12" id="KW-1185">Reference proteome</keyword>
<feature type="binding site" evidence="9">
    <location>
        <position position="359"/>
    </location>
    <ligand>
        <name>Zn(2+)</name>
        <dbReference type="ChEBI" id="CHEBI:29105"/>
    </ligand>
</feature>
<feature type="active site" description="Proton acceptor" evidence="9">
    <location>
        <position position="116"/>
    </location>
</feature>
<dbReference type="Pfam" id="PF01702">
    <property type="entry name" value="TGT"/>
    <property type="match status" value="1"/>
</dbReference>
<feature type="region of interest" description="RNA binding; important for wobble base 34 recognition" evidence="9">
    <location>
        <begin position="295"/>
        <end position="299"/>
    </location>
</feature>
<feature type="region of interest" description="RNA binding" evidence="9">
    <location>
        <begin position="271"/>
        <end position="277"/>
    </location>
</feature>
<name>A0A540X1A7_9BACT</name>
<evidence type="ECO:0000256" key="1">
    <source>
        <dbReference type="ARBA" id="ARBA00004691"/>
    </source>
</evidence>
<comment type="pathway">
    <text evidence="1 9">tRNA modification; tRNA-queuosine biosynthesis.</text>
</comment>
<dbReference type="EC" id="2.4.2.29" evidence="9"/>
<feature type="binding site" evidence="9">
    <location>
        <position position="333"/>
    </location>
    <ligand>
        <name>Zn(2+)</name>
        <dbReference type="ChEBI" id="CHEBI:29105"/>
    </ligand>
</feature>
<dbReference type="GO" id="GO:0008479">
    <property type="term" value="F:tRNA-guanosine(34) queuine transglycosylase activity"/>
    <property type="evidence" value="ECO:0007669"/>
    <property type="project" value="UniProtKB-UniRule"/>
</dbReference>
<comment type="similarity">
    <text evidence="9">Belongs to the queuine tRNA-ribosyltransferase family.</text>
</comment>
<dbReference type="PANTHER" id="PTHR43530:SF1">
    <property type="entry name" value="QUEUINE TRNA-RIBOSYLTRANSFERASE CATALYTIC SUBUNIT 1"/>
    <property type="match status" value="1"/>
</dbReference>
<evidence type="ECO:0000256" key="9">
    <source>
        <dbReference type="HAMAP-Rule" id="MF_00168"/>
    </source>
</evidence>
<feature type="binding site" evidence="9">
    <location>
        <position position="170"/>
    </location>
    <ligand>
        <name>substrate</name>
    </ligand>
</feature>
<evidence type="ECO:0000256" key="8">
    <source>
        <dbReference type="ARBA" id="ARBA00050112"/>
    </source>
</evidence>
<sequence>MSEQDAGVRETAREKGDTRVAPGLVRFDLLHEDASGTKARRGRLNTPHGPIETPIFMPVGTVGSVKGVGPDDLLALDAQIILGNTYHLMLRPGEALMREMGGLHQFVSWNRPMLTDSGGFQVFSLSEKRKITEEGAAFQSHLDGARHFLTPERSIEIQETLGADVIMAFDECPPSTEDRPYLENSLARTTRWLHRCVKAWNREGRSSLFGIVQGGLHEDLRKRHAEEVCAVDLPGYALGGYSVGEAPEAMHAGVAYAAPLLPRDKPRYLMGVGTPVDLVTCVEHGVDMFDCVLPTRCARNGLLFTSEGKLTIRNAAFARDPRPVDPACSCYTCRNFSRAYLRHLFAAGEILAMRLNTLHNLHYFLGLMADVRKAIAEDRYAAFAREFRERARAQEAERTRGR</sequence>
<dbReference type="UniPathway" id="UPA00392"/>
<feature type="binding site" evidence="9">
    <location>
        <position position="330"/>
    </location>
    <ligand>
        <name>Zn(2+)</name>
        <dbReference type="ChEBI" id="CHEBI:29105"/>
    </ligand>
</feature>
<keyword evidence="2 9" id="KW-0328">Glycosyltransferase</keyword>
<feature type="binding site" evidence="9">
    <location>
        <position position="213"/>
    </location>
    <ligand>
        <name>substrate</name>
    </ligand>
</feature>
<feature type="binding site" evidence="9">
    <location>
        <begin position="116"/>
        <end position="120"/>
    </location>
    <ligand>
        <name>substrate</name>
    </ligand>
</feature>
<dbReference type="AlphaFoldDB" id="A0A540X1A7"/>
<evidence type="ECO:0000256" key="5">
    <source>
        <dbReference type="ARBA" id="ARBA00022723"/>
    </source>
</evidence>
<dbReference type="HAMAP" id="MF_00168">
    <property type="entry name" value="Q_tRNA_Tgt"/>
    <property type="match status" value="1"/>
</dbReference>
<comment type="caution">
    <text evidence="11">The sequence shown here is derived from an EMBL/GenBank/DDBJ whole genome shotgun (WGS) entry which is preliminary data.</text>
</comment>
<dbReference type="GO" id="GO:0046872">
    <property type="term" value="F:metal ion binding"/>
    <property type="evidence" value="ECO:0007669"/>
    <property type="project" value="UniProtKB-KW"/>
</dbReference>
<dbReference type="InterPro" id="IPR036511">
    <property type="entry name" value="TGT-like_sf"/>
</dbReference>
<evidence type="ECO:0000256" key="2">
    <source>
        <dbReference type="ARBA" id="ARBA00022676"/>
    </source>
</evidence>
<feature type="binding site" evidence="9">
    <location>
        <position position="240"/>
    </location>
    <ligand>
        <name>substrate</name>
    </ligand>
</feature>
<protein>
    <recommendedName>
        <fullName evidence="9">Queuine tRNA-ribosyltransferase</fullName>
        <ecNumber evidence="9">2.4.2.29</ecNumber>
    </recommendedName>
    <alternativeName>
        <fullName evidence="9">Guanine insertion enzyme</fullName>
    </alternativeName>
    <alternativeName>
        <fullName evidence="9">tRNA-guanine transglycosylase</fullName>
    </alternativeName>
</protein>
<dbReference type="EMBL" id="VIFM01000052">
    <property type="protein sequence ID" value="TQF15055.1"/>
    <property type="molecule type" value="Genomic_DNA"/>
</dbReference>
<organism evidence="11 12">
    <name type="scientific">Myxococcus llanfairpwllgwyngyllgogerychwyrndrobwllllantysiliogogogochensis</name>
    <dbReference type="NCBI Taxonomy" id="2590453"/>
    <lineage>
        <taxon>Bacteria</taxon>
        <taxon>Pseudomonadati</taxon>
        <taxon>Myxococcota</taxon>
        <taxon>Myxococcia</taxon>
        <taxon>Myxococcales</taxon>
        <taxon>Cystobacterineae</taxon>
        <taxon>Myxococcaceae</taxon>
        <taxon>Myxococcus</taxon>
    </lineage>
</organism>
<proteinExistence type="inferred from homology"/>
<dbReference type="GO" id="GO:0008616">
    <property type="term" value="P:tRNA queuosine(34) biosynthetic process"/>
    <property type="evidence" value="ECO:0007669"/>
    <property type="project" value="UniProtKB-UniRule"/>
</dbReference>
<comment type="function">
    <text evidence="9">Catalyzes the base-exchange of a guanine (G) residue with the queuine precursor 7-aminomethyl-7-deazaguanine (PreQ1) at position 34 (anticodon wobble position) in tRNAs with GU(N) anticodons (tRNA-Asp, -Asn, -His and -Tyr). Catalysis occurs through a double-displacement mechanism. The nucleophile active site attacks the C1' of nucleotide 34 to detach the guanine base from the RNA, forming a covalent enzyme-RNA intermediate. The proton acceptor active site deprotonates the incoming PreQ1, allowing a nucleophilic attack on the C1' of the ribose to form the product. After dissociation, two additional enzymatic reactions on the tRNA convert PreQ1 to queuine (Q), resulting in the hypermodified nucleoside queuosine (7-(((4,5-cis-dihydroxy-2-cyclopenten-1-yl)amino)methyl)-7-deazaguanosine).</text>
</comment>
<feature type="binding site" evidence="9">
    <location>
        <position position="328"/>
    </location>
    <ligand>
        <name>Zn(2+)</name>
        <dbReference type="ChEBI" id="CHEBI:29105"/>
    </ligand>
</feature>
<evidence type="ECO:0000256" key="7">
    <source>
        <dbReference type="ARBA" id="ARBA00022833"/>
    </source>
</evidence>
<dbReference type="SUPFAM" id="SSF51713">
    <property type="entry name" value="tRNA-guanine transglycosylase"/>
    <property type="match status" value="1"/>
</dbReference>
<feature type="active site" description="Nucleophile" evidence="9">
    <location>
        <position position="290"/>
    </location>
</feature>
<dbReference type="PANTHER" id="PTHR43530">
    <property type="entry name" value="QUEUINE TRNA-RIBOSYLTRANSFERASE CATALYTIC SUBUNIT 1"/>
    <property type="match status" value="1"/>
</dbReference>
<evidence type="ECO:0000313" key="12">
    <source>
        <dbReference type="Proteomes" id="UP000315369"/>
    </source>
</evidence>
<evidence type="ECO:0000256" key="4">
    <source>
        <dbReference type="ARBA" id="ARBA00022694"/>
    </source>
</evidence>
<evidence type="ECO:0000256" key="3">
    <source>
        <dbReference type="ARBA" id="ARBA00022679"/>
    </source>
</evidence>
<evidence type="ECO:0000259" key="10">
    <source>
        <dbReference type="Pfam" id="PF01702"/>
    </source>
</evidence>
<gene>
    <name evidence="9 11" type="primary">tgt</name>
    <name evidence="11" type="ORF">FJV41_15385</name>
</gene>
<dbReference type="NCBIfam" id="TIGR00430">
    <property type="entry name" value="Q_tRNA_tgt"/>
    <property type="match status" value="1"/>
</dbReference>
<comment type="catalytic activity">
    <reaction evidence="8 9">
        <text>7-aminomethyl-7-carbaguanine + guanosine(34) in tRNA = 7-aminomethyl-7-carbaguanosine(34) in tRNA + guanine</text>
        <dbReference type="Rhea" id="RHEA:24104"/>
        <dbReference type="Rhea" id="RHEA-COMP:10341"/>
        <dbReference type="Rhea" id="RHEA-COMP:10342"/>
        <dbReference type="ChEBI" id="CHEBI:16235"/>
        <dbReference type="ChEBI" id="CHEBI:58703"/>
        <dbReference type="ChEBI" id="CHEBI:74269"/>
        <dbReference type="ChEBI" id="CHEBI:82833"/>
        <dbReference type="EC" id="2.4.2.29"/>
    </reaction>
</comment>
<dbReference type="RefSeq" id="WP_141643231.1">
    <property type="nucleotide sequence ID" value="NZ_VIFM01000052.1"/>
</dbReference>
<keyword evidence="5 9" id="KW-0479">Metal-binding</keyword>
<dbReference type="Proteomes" id="UP000315369">
    <property type="component" value="Unassembled WGS sequence"/>
</dbReference>
<keyword evidence="6 9" id="KW-0671">Queuosine biosynthesis</keyword>
<dbReference type="GO" id="GO:0005829">
    <property type="term" value="C:cytosol"/>
    <property type="evidence" value="ECO:0007669"/>
    <property type="project" value="TreeGrafter"/>
</dbReference>
<keyword evidence="7 9" id="KW-0862">Zinc</keyword>
<comment type="subunit">
    <text evidence="9">Homodimer. Within each dimer, one monomer is responsible for RNA recognition and catalysis, while the other monomer binds to the replacement base PreQ1.</text>
</comment>
<dbReference type="InterPro" id="IPR004803">
    <property type="entry name" value="TGT"/>
</dbReference>
<keyword evidence="3 9" id="KW-0808">Transferase</keyword>
<evidence type="ECO:0000313" key="11">
    <source>
        <dbReference type="EMBL" id="TQF15055.1"/>
    </source>
</evidence>
<dbReference type="InterPro" id="IPR002616">
    <property type="entry name" value="tRNA_ribo_trans-like"/>
</dbReference>
<feature type="domain" description="tRNA-guanine(15) transglycosylase-like" evidence="10">
    <location>
        <begin position="37"/>
        <end position="390"/>
    </location>
</feature>
<dbReference type="OrthoDB" id="9805417at2"/>
<dbReference type="Gene3D" id="3.20.20.105">
    <property type="entry name" value="Queuine tRNA-ribosyltransferase-like"/>
    <property type="match status" value="1"/>
</dbReference>